<feature type="domain" description="Carrier" evidence="1">
    <location>
        <begin position="5"/>
        <end position="80"/>
    </location>
</feature>
<dbReference type="RefSeq" id="WP_068039512.1">
    <property type="nucleotide sequence ID" value="NZ_JAAXOO010000007.1"/>
</dbReference>
<comment type="caution">
    <text evidence="2">The sequence shown here is derived from an EMBL/GenBank/DDBJ whole genome shotgun (WGS) entry which is preliminary data.</text>
</comment>
<accession>A0A846XKW1</accession>
<gene>
    <name evidence="2" type="ORF">HGA13_28030</name>
</gene>
<evidence type="ECO:0000313" key="2">
    <source>
        <dbReference type="EMBL" id="NKY36888.1"/>
    </source>
</evidence>
<dbReference type="SUPFAM" id="SSF47336">
    <property type="entry name" value="ACP-like"/>
    <property type="match status" value="1"/>
</dbReference>
<dbReference type="PROSITE" id="PS50075">
    <property type="entry name" value="CARRIER"/>
    <property type="match status" value="1"/>
</dbReference>
<evidence type="ECO:0000259" key="1">
    <source>
        <dbReference type="PROSITE" id="PS50075"/>
    </source>
</evidence>
<evidence type="ECO:0000313" key="3">
    <source>
        <dbReference type="Proteomes" id="UP000565715"/>
    </source>
</evidence>
<proteinExistence type="predicted"/>
<dbReference type="InterPro" id="IPR036736">
    <property type="entry name" value="ACP-like_sf"/>
</dbReference>
<sequence>MTNDAAAVTDRDRFIQDVAEVMGVPVEELSTDTNLLDAGLDSVRIMQLVEKWRSEGHETVDPMMLAGDPVLESWLEVLCP</sequence>
<name>A0A846XKW1_9NOCA</name>
<organism evidence="2 3">
    <name type="scientific">Nocardia speluncae</name>
    <dbReference type="NCBI Taxonomy" id="419477"/>
    <lineage>
        <taxon>Bacteria</taxon>
        <taxon>Bacillati</taxon>
        <taxon>Actinomycetota</taxon>
        <taxon>Actinomycetes</taxon>
        <taxon>Mycobacteriales</taxon>
        <taxon>Nocardiaceae</taxon>
        <taxon>Nocardia</taxon>
    </lineage>
</organism>
<dbReference type="Proteomes" id="UP000565715">
    <property type="component" value="Unassembled WGS sequence"/>
</dbReference>
<dbReference type="AlphaFoldDB" id="A0A846XKW1"/>
<reference evidence="2 3" key="1">
    <citation type="submission" date="2020-04" db="EMBL/GenBank/DDBJ databases">
        <title>MicrobeNet Type strains.</title>
        <authorList>
            <person name="Nicholson A.C."/>
        </authorList>
    </citation>
    <scope>NUCLEOTIDE SEQUENCE [LARGE SCALE GENOMIC DNA]</scope>
    <source>
        <strain evidence="2 3">DSM 45078</strain>
    </source>
</reference>
<dbReference type="Pfam" id="PF00550">
    <property type="entry name" value="PP-binding"/>
    <property type="match status" value="1"/>
</dbReference>
<dbReference type="EMBL" id="JAAXOO010000007">
    <property type="protein sequence ID" value="NKY36888.1"/>
    <property type="molecule type" value="Genomic_DNA"/>
</dbReference>
<dbReference type="Gene3D" id="1.10.1200.10">
    <property type="entry name" value="ACP-like"/>
    <property type="match status" value="1"/>
</dbReference>
<keyword evidence="3" id="KW-1185">Reference proteome</keyword>
<dbReference type="InterPro" id="IPR009081">
    <property type="entry name" value="PP-bd_ACP"/>
</dbReference>
<protein>
    <submittedName>
        <fullName evidence="2">Isochorismatase</fullName>
    </submittedName>
</protein>